<dbReference type="PANTHER" id="PTHR30136">
    <property type="entry name" value="HELIX-TURN-HELIX TRANSCRIPTIONAL REGULATOR, ICLR FAMILY"/>
    <property type="match status" value="1"/>
</dbReference>
<sequence length="274" mass="29543">MTIDVPLPRSGDVRRSAPRTSPSGVVAPGTLRVLRMLAAHPEGVDLAALGGHLGRTSTGVLPVVQGLLRAGHAERTAAGGYRLRPGPRWGAPSGSPTPTSLARELPAVLSEAVGELYRRTRAWTYLVEWADDDHLDVVDIRGHQGLGLIPELPARIPPSMAHALAVSKVLVAFAPGRRARLDPHRWTPYTPWTITSPTAYDAELARVRRDGYALDREEYATGFGCVCAPIADPGGRVSAAIAVSVPAPRLRAEHDRLVADVTDVARTAHRRWYR</sequence>
<dbReference type="Gene3D" id="3.30.450.40">
    <property type="match status" value="1"/>
</dbReference>
<name>A0ABT5T1R0_9PSEU</name>
<feature type="region of interest" description="Disordered" evidence="1">
    <location>
        <begin position="1"/>
        <end position="24"/>
    </location>
</feature>
<dbReference type="InterPro" id="IPR050707">
    <property type="entry name" value="HTH_MetabolicPath_Reg"/>
</dbReference>
<dbReference type="EMBL" id="JAQZAO010000018">
    <property type="protein sequence ID" value="MDD7969059.1"/>
    <property type="molecule type" value="Genomic_DNA"/>
</dbReference>
<dbReference type="InterPro" id="IPR029016">
    <property type="entry name" value="GAF-like_dom_sf"/>
</dbReference>
<dbReference type="InterPro" id="IPR036390">
    <property type="entry name" value="WH_DNA-bd_sf"/>
</dbReference>
<dbReference type="RefSeq" id="WP_274203587.1">
    <property type="nucleotide sequence ID" value="NZ_JAQZAO010000018.1"/>
</dbReference>
<organism evidence="3 4">
    <name type="scientific">Actinomycetospora lemnae</name>
    <dbReference type="NCBI Taxonomy" id="3019891"/>
    <lineage>
        <taxon>Bacteria</taxon>
        <taxon>Bacillati</taxon>
        <taxon>Actinomycetota</taxon>
        <taxon>Actinomycetes</taxon>
        <taxon>Pseudonocardiales</taxon>
        <taxon>Pseudonocardiaceae</taxon>
        <taxon>Actinomycetospora</taxon>
    </lineage>
</organism>
<feature type="domain" description="IclR-ED" evidence="2">
    <location>
        <begin position="92"/>
        <end position="274"/>
    </location>
</feature>
<reference evidence="3 4" key="1">
    <citation type="submission" date="2023-02" db="EMBL/GenBank/DDBJ databases">
        <title>Genome sequencing required for Actinomycetospora new species description.</title>
        <authorList>
            <person name="Saimee Y."/>
            <person name="Duangmal K."/>
        </authorList>
    </citation>
    <scope>NUCLEOTIDE SEQUENCE [LARGE SCALE GENOMIC DNA]</scope>
    <source>
        <strain evidence="3 4">DW7H6</strain>
    </source>
</reference>
<keyword evidence="4" id="KW-1185">Reference proteome</keyword>
<comment type="caution">
    <text evidence="3">The sequence shown here is derived from an EMBL/GenBank/DDBJ whole genome shotgun (WGS) entry which is preliminary data.</text>
</comment>
<proteinExistence type="predicted"/>
<accession>A0ABT5T1R0</accession>
<dbReference type="SUPFAM" id="SSF55781">
    <property type="entry name" value="GAF domain-like"/>
    <property type="match status" value="1"/>
</dbReference>
<gene>
    <name evidence="3" type="ORF">PGB27_27245</name>
</gene>
<evidence type="ECO:0000313" key="4">
    <source>
        <dbReference type="Proteomes" id="UP001300763"/>
    </source>
</evidence>
<evidence type="ECO:0000256" key="1">
    <source>
        <dbReference type="SAM" id="MobiDB-lite"/>
    </source>
</evidence>
<evidence type="ECO:0000313" key="3">
    <source>
        <dbReference type="EMBL" id="MDD7969059.1"/>
    </source>
</evidence>
<dbReference type="PROSITE" id="PS51078">
    <property type="entry name" value="ICLR_ED"/>
    <property type="match status" value="1"/>
</dbReference>
<protein>
    <submittedName>
        <fullName evidence="3">IclR family transcriptional regulator C-terminal domain-containing protein</fullName>
    </submittedName>
</protein>
<evidence type="ECO:0000259" key="2">
    <source>
        <dbReference type="PROSITE" id="PS51078"/>
    </source>
</evidence>
<feature type="region of interest" description="Disordered" evidence="1">
    <location>
        <begin position="79"/>
        <end position="99"/>
    </location>
</feature>
<dbReference type="SUPFAM" id="SSF46785">
    <property type="entry name" value="Winged helix' DNA-binding domain"/>
    <property type="match status" value="1"/>
</dbReference>
<dbReference type="Pfam" id="PF01614">
    <property type="entry name" value="IclR_C"/>
    <property type="match status" value="1"/>
</dbReference>
<dbReference type="InterPro" id="IPR014757">
    <property type="entry name" value="Tscrpt_reg_IclR_C"/>
</dbReference>
<dbReference type="PANTHER" id="PTHR30136:SF2">
    <property type="entry name" value="TRANSCRIPTIONAL REGULATOR ICLR"/>
    <property type="match status" value="1"/>
</dbReference>
<dbReference type="Proteomes" id="UP001300763">
    <property type="component" value="Unassembled WGS sequence"/>
</dbReference>